<protein>
    <recommendedName>
        <fullName evidence="7">GGDEF domain-containing protein</fullName>
    </recommendedName>
</protein>
<organism evidence="8 9">
    <name type="scientific">Jeotgalibacillus alimentarius</name>
    <dbReference type="NCBI Taxonomy" id="135826"/>
    <lineage>
        <taxon>Bacteria</taxon>
        <taxon>Bacillati</taxon>
        <taxon>Bacillota</taxon>
        <taxon>Bacilli</taxon>
        <taxon>Bacillales</taxon>
        <taxon>Caryophanaceae</taxon>
        <taxon>Jeotgalibacillus</taxon>
    </lineage>
</organism>
<feature type="transmembrane region" description="Helical" evidence="6">
    <location>
        <begin position="5"/>
        <end position="22"/>
    </location>
</feature>
<dbReference type="InterPro" id="IPR043128">
    <property type="entry name" value="Rev_trsase/Diguanyl_cyclase"/>
</dbReference>
<reference evidence="8 9" key="1">
    <citation type="submission" date="2015-01" db="EMBL/GenBank/DDBJ databases">
        <title>Genome sequence of Jeotgalibacillus alimentarius.</title>
        <authorList>
            <person name="Goh K.M."/>
            <person name="Chan K.-G."/>
            <person name="Yaakop A.S."/>
            <person name="Ee R."/>
            <person name="Gan H.M."/>
            <person name="Chan C.S."/>
        </authorList>
    </citation>
    <scope>NUCLEOTIDE SEQUENCE [LARGE SCALE GENOMIC DNA]</scope>
    <source>
        <strain evidence="8 9">YKJ-13</strain>
    </source>
</reference>
<dbReference type="STRING" id="135826.KP77_27600"/>
<evidence type="ECO:0000313" key="8">
    <source>
        <dbReference type="EMBL" id="KIL46633.1"/>
    </source>
</evidence>
<dbReference type="GO" id="GO:0043709">
    <property type="term" value="P:cell adhesion involved in single-species biofilm formation"/>
    <property type="evidence" value="ECO:0007669"/>
    <property type="project" value="TreeGrafter"/>
</dbReference>
<feature type="transmembrane region" description="Helical" evidence="6">
    <location>
        <begin position="132"/>
        <end position="151"/>
    </location>
</feature>
<dbReference type="Pfam" id="PF00990">
    <property type="entry name" value="GGDEF"/>
    <property type="match status" value="1"/>
</dbReference>
<name>A0A0C2VRK9_9BACL</name>
<dbReference type="NCBIfam" id="TIGR00254">
    <property type="entry name" value="GGDEF"/>
    <property type="match status" value="1"/>
</dbReference>
<evidence type="ECO:0000256" key="4">
    <source>
        <dbReference type="ARBA" id="ARBA00022989"/>
    </source>
</evidence>
<dbReference type="PANTHER" id="PTHR45138:SF9">
    <property type="entry name" value="DIGUANYLATE CYCLASE DGCM-RELATED"/>
    <property type="match status" value="1"/>
</dbReference>
<dbReference type="InterPro" id="IPR029787">
    <property type="entry name" value="Nucleotide_cyclase"/>
</dbReference>
<keyword evidence="5 6" id="KW-0472">Membrane</keyword>
<dbReference type="InterPro" id="IPR011620">
    <property type="entry name" value="Sig_transdc_His_kinase_LytS_TM"/>
</dbReference>
<evidence type="ECO:0000259" key="7">
    <source>
        <dbReference type="PROSITE" id="PS50887"/>
    </source>
</evidence>
<feature type="transmembrane region" description="Helical" evidence="6">
    <location>
        <begin position="101"/>
        <end position="120"/>
    </location>
</feature>
<comment type="subcellular location">
    <subcellularLocation>
        <location evidence="1">Cell membrane</location>
        <topology evidence="1">Multi-pass membrane protein</topology>
    </subcellularLocation>
</comment>
<dbReference type="OrthoDB" id="69083at2"/>
<dbReference type="CDD" id="cd01949">
    <property type="entry name" value="GGDEF"/>
    <property type="match status" value="1"/>
</dbReference>
<dbReference type="GO" id="GO:0005886">
    <property type="term" value="C:plasma membrane"/>
    <property type="evidence" value="ECO:0007669"/>
    <property type="project" value="UniProtKB-SubCell"/>
</dbReference>
<dbReference type="FunFam" id="3.30.70.270:FF:000001">
    <property type="entry name" value="Diguanylate cyclase domain protein"/>
    <property type="match status" value="1"/>
</dbReference>
<dbReference type="SUPFAM" id="SSF55073">
    <property type="entry name" value="Nucleotide cyclase"/>
    <property type="match status" value="1"/>
</dbReference>
<proteinExistence type="predicted"/>
<dbReference type="SMART" id="SM00267">
    <property type="entry name" value="GGDEF"/>
    <property type="match status" value="1"/>
</dbReference>
<feature type="domain" description="GGDEF" evidence="7">
    <location>
        <begin position="226"/>
        <end position="358"/>
    </location>
</feature>
<evidence type="ECO:0000256" key="3">
    <source>
        <dbReference type="ARBA" id="ARBA00022692"/>
    </source>
</evidence>
<evidence type="ECO:0000256" key="5">
    <source>
        <dbReference type="ARBA" id="ARBA00023136"/>
    </source>
</evidence>
<dbReference type="GO" id="GO:0071555">
    <property type="term" value="P:cell wall organization"/>
    <property type="evidence" value="ECO:0007669"/>
    <property type="project" value="InterPro"/>
</dbReference>
<keyword evidence="2" id="KW-1003">Cell membrane</keyword>
<gene>
    <name evidence="8" type="ORF">KP77_27600</name>
</gene>
<keyword evidence="3 6" id="KW-0812">Transmembrane</keyword>
<feature type="transmembrane region" description="Helical" evidence="6">
    <location>
        <begin position="68"/>
        <end position="95"/>
    </location>
</feature>
<dbReference type="GO" id="GO:0000155">
    <property type="term" value="F:phosphorelay sensor kinase activity"/>
    <property type="evidence" value="ECO:0007669"/>
    <property type="project" value="InterPro"/>
</dbReference>
<accession>A0A0C2VRK9</accession>
<feature type="transmembrane region" description="Helical" evidence="6">
    <location>
        <begin position="157"/>
        <end position="179"/>
    </location>
</feature>
<evidence type="ECO:0000313" key="9">
    <source>
        <dbReference type="Proteomes" id="UP000031950"/>
    </source>
</evidence>
<keyword evidence="4 6" id="KW-1133">Transmembrane helix</keyword>
<dbReference type="GO" id="GO:1902201">
    <property type="term" value="P:negative regulation of bacterial-type flagellum-dependent cell motility"/>
    <property type="evidence" value="ECO:0007669"/>
    <property type="project" value="TreeGrafter"/>
</dbReference>
<keyword evidence="9" id="KW-1185">Reference proteome</keyword>
<dbReference type="EMBL" id="JXRQ01000025">
    <property type="protein sequence ID" value="KIL46633.1"/>
    <property type="molecule type" value="Genomic_DNA"/>
</dbReference>
<dbReference type="GO" id="GO:0052621">
    <property type="term" value="F:diguanylate cyclase activity"/>
    <property type="evidence" value="ECO:0007669"/>
    <property type="project" value="TreeGrafter"/>
</dbReference>
<dbReference type="PANTHER" id="PTHR45138">
    <property type="entry name" value="REGULATORY COMPONENTS OF SENSORY TRANSDUCTION SYSTEM"/>
    <property type="match status" value="1"/>
</dbReference>
<dbReference type="AlphaFoldDB" id="A0A0C2VRK9"/>
<dbReference type="RefSeq" id="WP_041123285.1">
    <property type="nucleotide sequence ID" value="NZ_JXRQ01000025.1"/>
</dbReference>
<sequence>MLRDFIINISIMISFTFVWHQLFKRNQLKLQSGFSLKVIDGLIAGVFSVLLMNFSFTINEITILDLRHVAVAMVALYGGFIPAMIASGVVIAGRYMIDVNYSSHVALFMMLAIGIGTGLIGQYVKWTVWKKWTLLLVYAHSIFFIAFWVVSDSIAEVALAALFHAAMALGGGYFVLYFARYIRKATDTFYEIQENARKDPLTELFNVRTFDHYYNHYMNEYVENGNPVGLIMLDLDYFKHINDTFGHSAGDDILKEVAVRLRELTGNQGIISRNGGEEFTVLLPDIELKELKKLAEKVRRGIDHHTFKLKDGTALHLTVSAGVSHTHAGLKEELFESADSAMYIAKHAGRNQVCALYDLASKAQKESVKEKEASLGG</sequence>
<dbReference type="Gene3D" id="3.30.70.270">
    <property type="match status" value="1"/>
</dbReference>
<dbReference type="Proteomes" id="UP000031950">
    <property type="component" value="Unassembled WGS sequence"/>
</dbReference>
<feature type="transmembrane region" description="Helical" evidence="6">
    <location>
        <begin position="34"/>
        <end position="56"/>
    </location>
</feature>
<comment type="caution">
    <text evidence="8">The sequence shown here is derived from an EMBL/GenBank/DDBJ whole genome shotgun (WGS) entry which is preliminary data.</text>
</comment>
<dbReference type="InterPro" id="IPR050469">
    <property type="entry name" value="Diguanylate_Cyclase"/>
</dbReference>
<evidence type="ECO:0000256" key="1">
    <source>
        <dbReference type="ARBA" id="ARBA00004651"/>
    </source>
</evidence>
<dbReference type="PATRIC" id="fig|135826.4.peg.2744"/>
<dbReference type="PROSITE" id="PS50887">
    <property type="entry name" value="GGDEF"/>
    <property type="match status" value="1"/>
</dbReference>
<evidence type="ECO:0000256" key="6">
    <source>
        <dbReference type="SAM" id="Phobius"/>
    </source>
</evidence>
<dbReference type="Pfam" id="PF07694">
    <property type="entry name" value="5TM-5TMR_LYT"/>
    <property type="match status" value="1"/>
</dbReference>
<evidence type="ECO:0000256" key="2">
    <source>
        <dbReference type="ARBA" id="ARBA00022475"/>
    </source>
</evidence>
<dbReference type="InterPro" id="IPR000160">
    <property type="entry name" value="GGDEF_dom"/>
</dbReference>